<proteinExistence type="predicted"/>
<name>A0A3B0YNI8_9ZZZZ</name>
<accession>A0A3B0YNI8</accession>
<dbReference type="AlphaFoldDB" id="A0A3B0YNI8"/>
<protein>
    <submittedName>
        <fullName evidence="2">Uncharacterized protein</fullName>
    </submittedName>
</protein>
<organism evidence="2">
    <name type="scientific">hydrothermal vent metagenome</name>
    <dbReference type="NCBI Taxonomy" id="652676"/>
    <lineage>
        <taxon>unclassified sequences</taxon>
        <taxon>metagenomes</taxon>
        <taxon>ecological metagenomes</taxon>
    </lineage>
</organism>
<feature type="non-terminal residue" evidence="2">
    <location>
        <position position="1"/>
    </location>
</feature>
<feature type="compositionally biased region" description="Basic and acidic residues" evidence="1">
    <location>
        <begin position="1"/>
        <end position="12"/>
    </location>
</feature>
<dbReference type="EMBL" id="UOFL01000094">
    <property type="protein sequence ID" value="VAW75839.1"/>
    <property type="molecule type" value="Genomic_DNA"/>
</dbReference>
<sequence>VPARQGHNDRRRGGVPNGHQGRAAAPIRENCSAFSPNHLAIVGSRRHWAVVDRAPLLHFTRRRSAQRAITVLRHYRMSKQCTIGYPKAVFRYYLTNSAAPRGYRLRGEHCASFSPVLLRLVRTRRGHWMLAEGRRYLFRFRYNRRDAIKALNVIQKYTFNHSCYVGHGRHVMRYLLQR</sequence>
<evidence type="ECO:0000256" key="1">
    <source>
        <dbReference type="SAM" id="MobiDB-lite"/>
    </source>
</evidence>
<feature type="region of interest" description="Disordered" evidence="1">
    <location>
        <begin position="1"/>
        <end position="22"/>
    </location>
</feature>
<reference evidence="2" key="1">
    <citation type="submission" date="2018-06" db="EMBL/GenBank/DDBJ databases">
        <authorList>
            <person name="Zhirakovskaya E."/>
        </authorList>
    </citation>
    <scope>NUCLEOTIDE SEQUENCE</scope>
</reference>
<gene>
    <name evidence="2" type="ORF">MNBD_GAMMA12-627</name>
</gene>
<evidence type="ECO:0000313" key="2">
    <source>
        <dbReference type="EMBL" id="VAW75839.1"/>
    </source>
</evidence>